<evidence type="ECO:0000313" key="1">
    <source>
        <dbReference type="EMBL" id="SFB40645.1"/>
    </source>
</evidence>
<name>A0A1I1ARG4_9PSEU</name>
<gene>
    <name evidence="1" type="ORF">SAMN05216266_11097</name>
</gene>
<dbReference type="RefSeq" id="WP_091674376.1">
    <property type="nucleotide sequence ID" value="NZ_FOKG01000010.1"/>
</dbReference>
<dbReference type="InterPro" id="IPR036894">
    <property type="entry name" value="YbaB-like_sf"/>
</dbReference>
<dbReference type="SUPFAM" id="SSF82607">
    <property type="entry name" value="YbaB-like"/>
    <property type="match status" value="1"/>
</dbReference>
<evidence type="ECO:0008006" key="3">
    <source>
        <dbReference type="Google" id="ProtNLM"/>
    </source>
</evidence>
<dbReference type="Proteomes" id="UP000243799">
    <property type="component" value="Unassembled WGS sequence"/>
</dbReference>
<protein>
    <recommendedName>
        <fullName evidence="3">YbaB/EbfC DNA-binding family protein</fullName>
    </recommendedName>
</protein>
<dbReference type="GO" id="GO:0003677">
    <property type="term" value="F:DNA binding"/>
    <property type="evidence" value="ECO:0007669"/>
    <property type="project" value="InterPro"/>
</dbReference>
<accession>A0A1I1ARG4</accession>
<proteinExistence type="predicted"/>
<dbReference type="OrthoDB" id="3625992at2"/>
<dbReference type="InterPro" id="IPR004401">
    <property type="entry name" value="YbaB/EbfC"/>
</dbReference>
<evidence type="ECO:0000313" key="2">
    <source>
        <dbReference type="Proteomes" id="UP000243799"/>
    </source>
</evidence>
<dbReference type="AlphaFoldDB" id="A0A1I1ARG4"/>
<organism evidence="1 2">
    <name type="scientific">Amycolatopsis marina</name>
    <dbReference type="NCBI Taxonomy" id="490629"/>
    <lineage>
        <taxon>Bacteria</taxon>
        <taxon>Bacillati</taxon>
        <taxon>Actinomycetota</taxon>
        <taxon>Actinomycetes</taxon>
        <taxon>Pseudonocardiales</taxon>
        <taxon>Pseudonocardiaceae</taxon>
        <taxon>Amycolatopsis</taxon>
    </lineage>
</organism>
<dbReference type="Pfam" id="PF02575">
    <property type="entry name" value="YbaB_DNA_bd"/>
    <property type="match status" value="1"/>
</dbReference>
<sequence>MEPKSAAFEDFGLPSSSVLQGIMDDLKKSMERIPDTQEQMLELSGTAWSEDRMVKVVVGPRGQLVDLEIDPRVLRNPDTQTLRSTILTTNEQAVREVVTQAHELMAGQIPPEVAELQGQYNVESDDMASQMLKTDAEIMAERKGDNGW</sequence>
<keyword evidence="2" id="KW-1185">Reference proteome</keyword>
<dbReference type="EMBL" id="FOKG01000010">
    <property type="protein sequence ID" value="SFB40645.1"/>
    <property type="molecule type" value="Genomic_DNA"/>
</dbReference>
<dbReference type="Gene3D" id="3.30.1310.10">
    <property type="entry name" value="Nucleoid-associated protein YbaB-like domain"/>
    <property type="match status" value="1"/>
</dbReference>
<dbReference type="STRING" id="490629.SAMN05216266_11097"/>
<reference evidence="2" key="1">
    <citation type="submission" date="2016-10" db="EMBL/GenBank/DDBJ databases">
        <authorList>
            <person name="Varghese N."/>
            <person name="Submissions S."/>
        </authorList>
    </citation>
    <scope>NUCLEOTIDE SEQUENCE [LARGE SCALE GENOMIC DNA]</scope>
    <source>
        <strain evidence="2">CGMCC 4.3568</strain>
    </source>
</reference>